<evidence type="ECO:0000313" key="5">
    <source>
        <dbReference type="EMBL" id="TWI25212.1"/>
    </source>
</evidence>
<accession>A0A562MZ68</accession>
<dbReference type="GO" id="GO:0003700">
    <property type="term" value="F:DNA-binding transcription factor activity"/>
    <property type="evidence" value="ECO:0007669"/>
    <property type="project" value="InterPro"/>
</dbReference>
<evidence type="ECO:0000256" key="3">
    <source>
        <dbReference type="ARBA" id="ARBA00023163"/>
    </source>
</evidence>
<dbReference type="EMBL" id="VLKT01000054">
    <property type="protein sequence ID" value="TWI25212.1"/>
    <property type="molecule type" value="Genomic_DNA"/>
</dbReference>
<dbReference type="GO" id="GO:0003677">
    <property type="term" value="F:DNA binding"/>
    <property type="evidence" value="ECO:0007669"/>
    <property type="project" value="UniProtKB-KW"/>
</dbReference>
<dbReference type="InterPro" id="IPR000524">
    <property type="entry name" value="Tscrpt_reg_HTH_GntR"/>
</dbReference>
<keyword evidence="1" id="KW-0805">Transcription regulation</keyword>
<evidence type="ECO:0000259" key="4">
    <source>
        <dbReference type="PROSITE" id="PS50949"/>
    </source>
</evidence>
<sequence length="297" mass="32679">MTVPLASSLQTELARQIVSLAVDQAWNPGRRLSELALANQLGVSRSPVRAALNALAGHGLVRYEPRRGFVLARLPSDADQMDGVAPLSEIEALYGRIMTDRAAGALPAEVSEAELSERYGAPRGQLRKVLLRFAADGLAHRLRGHGWAFTESLDTPDAVAESYHFRLVIECGALRQPGFRVDPAALAALHAAQKEILNAPAASIRRERWFRVNAALHEALVGWSGNRFMLQAIRQQNNLRRMTEYADFDELSEARIQRACGEHIAILDALAEGDLGYAEALLRRHIERAGRDPAQED</sequence>
<dbReference type="PANTHER" id="PTHR43537">
    <property type="entry name" value="TRANSCRIPTIONAL REGULATOR, GNTR FAMILY"/>
    <property type="match status" value="1"/>
</dbReference>
<dbReference type="PRINTS" id="PR00035">
    <property type="entry name" value="HTHGNTR"/>
</dbReference>
<name>A0A562MZ68_9HYPH</name>
<dbReference type="Proteomes" id="UP000317122">
    <property type="component" value="Unassembled WGS sequence"/>
</dbReference>
<dbReference type="AlphaFoldDB" id="A0A562MZ68"/>
<dbReference type="Gene3D" id="1.20.120.530">
    <property type="entry name" value="GntR ligand-binding domain-like"/>
    <property type="match status" value="1"/>
</dbReference>
<dbReference type="InterPro" id="IPR036390">
    <property type="entry name" value="WH_DNA-bd_sf"/>
</dbReference>
<keyword evidence="2 5" id="KW-0238">DNA-binding</keyword>
<keyword evidence="3" id="KW-0804">Transcription</keyword>
<dbReference type="InterPro" id="IPR036388">
    <property type="entry name" value="WH-like_DNA-bd_sf"/>
</dbReference>
<dbReference type="RefSeq" id="WP_145722199.1">
    <property type="nucleotide sequence ID" value="NZ_BSPF01000029.1"/>
</dbReference>
<comment type="caution">
    <text evidence="5">The sequence shown here is derived from an EMBL/GenBank/DDBJ whole genome shotgun (WGS) entry which is preliminary data.</text>
</comment>
<dbReference type="OrthoDB" id="7005926at2"/>
<feature type="domain" description="HTH gntR-type" evidence="4">
    <location>
        <begin position="7"/>
        <end position="74"/>
    </location>
</feature>
<dbReference type="SUPFAM" id="SSF46785">
    <property type="entry name" value="Winged helix' DNA-binding domain"/>
    <property type="match status" value="1"/>
</dbReference>
<dbReference type="SMART" id="SM00345">
    <property type="entry name" value="HTH_GNTR"/>
    <property type="match status" value="2"/>
</dbReference>
<organism evidence="5 6">
    <name type="scientific">Mesorhizobium tianshanense</name>
    <dbReference type="NCBI Taxonomy" id="39844"/>
    <lineage>
        <taxon>Bacteria</taxon>
        <taxon>Pseudomonadati</taxon>
        <taxon>Pseudomonadota</taxon>
        <taxon>Alphaproteobacteria</taxon>
        <taxon>Hyphomicrobiales</taxon>
        <taxon>Phyllobacteriaceae</taxon>
        <taxon>Mesorhizobium</taxon>
    </lineage>
</organism>
<dbReference type="InterPro" id="IPR008920">
    <property type="entry name" value="TF_FadR/GntR_C"/>
</dbReference>
<protein>
    <submittedName>
        <fullName evidence="5">DNA-binding GntR family transcriptional regulator</fullName>
    </submittedName>
</protein>
<dbReference type="InterPro" id="IPR011711">
    <property type="entry name" value="GntR_C"/>
</dbReference>
<evidence type="ECO:0000256" key="1">
    <source>
        <dbReference type="ARBA" id="ARBA00023015"/>
    </source>
</evidence>
<dbReference type="Pfam" id="PF07729">
    <property type="entry name" value="FCD"/>
    <property type="match status" value="1"/>
</dbReference>
<dbReference type="SUPFAM" id="SSF48008">
    <property type="entry name" value="GntR ligand-binding domain-like"/>
    <property type="match status" value="1"/>
</dbReference>
<dbReference type="Pfam" id="PF00392">
    <property type="entry name" value="GntR"/>
    <property type="match status" value="1"/>
</dbReference>
<proteinExistence type="predicted"/>
<keyword evidence="6" id="KW-1185">Reference proteome</keyword>
<dbReference type="PANTHER" id="PTHR43537:SF5">
    <property type="entry name" value="UXU OPERON TRANSCRIPTIONAL REGULATOR"/>
    <property type="match status" value="1"/>
</dbReference>
<evidence type="ECO:0000256" key="2">
    <source>
        <dbReference type="ARBA" id="ARBA00023125"/>
    </source>
</evidence>
<evidence type="ECO:0000313" key="6">
    <source>
        <dbReference type="Proteomes" id="UP000317122"/>
    </source>
</evidence>
<reference evidence="5 6" key="1">
    <citation type="journal article" date="2015" name="Stand. Genomic Sci.">
        <title>Genomic Encyclopedia of Bacterial and Archaeal Type Strains, Phase III: the genomes of soil and plant-associated and newly described type strains.</title>
        <authorList>
            <person name="Whitman W.B."/>
            <person name="Woyke T."/>
            <person name="Klenk H.P."/>
            <person name="Zhou Y."/>
            <person name="Lilburn T.G."/>
            <person name="Beck B.J."/>
            <person name="De Vos P."/>
            <person name="Vandamme P."/>
            <person name="Eisen J.A."/>
            <person name="Garrity G."/>
            <person name="Hugenholtz P."/>
            <person name="Kyrpides N.C."/>
        </authorList>
    </citation>
    <scope>NUCLEOTIDE SEQUENCE [LARGE SCALE GENOMIC DNA]</scope>
    <source>
        <strain evidence="5 6">CGMCC 1.2546</strain>
    </source>
</reference>
<gene>
    <name evidence="5" type="ORF">IQ26_06212</name>
</gene>
<dbReference type="PROSITE" id="PS50949">
    <property type="entry name" value="HTH_GNTR"/>
    <property type="match status" value="1"/>
</dbReference>
<dbReference type="Gene3D" id="1.10.10.10">
    <property type="entry name" value="Winged helix-like DNA-binding domain superfamily/Winged helix DNA-binding domain"/>
    <property type="match status" value="2"/>
</dbReference>
<dbReference type="SMART" id="SM00895">
    <property type="entry name" value="FCD"/>
    <property type="match status" value="1"/>
</dbReference>